<feature type="non-terminal residue" evidence="1">
    <location>
        <position position="290"/>
    </location>
</feature>
<dbReference type="PANTHER" id="PTHR12517:SF0">
    <property type="entry name" value="INTERMEMBRANE LIPID TRANSFER PROTEIN VPS13B"/>
    <property type="match status" value="1"/>
</dbReference>
<organism evidence="1 2">
    <name type="scientific">Aquarana catesbeiana</name>
    <name type="common">American bullfrog</name>
    <name type="synonym">Rana catesbeiana</name>
    <dbReference type="NCBI Taxonomy" id="8400"/>
    <lineage>
        <taxon>Eukaryota</taxon>
        <taxon>Metazoa</taxon>
        <taxon>Chordata</taxon>
        <taxon>Craniata</taxon>
        <taxon>Vertebrata</taxon>
        <taxon>Euteleostomi</taxon>
        <taxon>Amphibia</taxon>
        <taxon>Batrachia</taxon>
        <taxon>Anura</taxon>
        <taxon>Neobatrachia</taxon>
        <taxon>Ranoidea</taxon>
        <taxon>Ranidae</taxon>
        <taxon>Aquarana</taxon>
    </lineage>
</organism>
<sequence>MTSPKWKDGDTGEVVSLDEEGFVDANIKLGAFPGHQKLCQFSISSMVRNGVQILQVEDKTMIINNTSFKIYYSPQMCVSKQHSDEEYVPVPDSTVFSISPAGEHNVAKSNTVPLWDLISDTSNCIAETLPLQKYILLSLCHNATADSAECWSLPTIIRQEFPRQSVAVPLGDCGGNDLCTKAVVLTYQEHLGVTYLTLTEDPSPRVIIRNRCTVALLLKENIKETPKFDVYCRKIPAECSVHHEMYHQVSSFPDCKTKDCLPGVFLKVLSCDDTTTEWSDLIDINNQGTQ</sequence>
<dbReference type="InterPro" id="IPR039782">
    <property type="entry name" value="VPS13B"/>
</dbReference>
<proteinExistence type="predicted"/>
<keyword evidence="2" id="KW-1185">Reference proteome</keyword>
<evidence type="ECO:0000313" key="1">
    <source>
        <dbReference type="EMBL" id="PIO09067.1"/>
    </source>
</evidence>
<dbReference type="AlphaFoldDB" id="A0A2G9Q0G0"/>
<accession>A0A2G9Q0G0</accession>
<dbReference type="EMBL" id="KV922652">
    <property type="protein sequence ID" value="PIO09067.1"/>
    <property type="molecule type" value="Genomic_DNA"/>
</dbReference>
<protein>
    <submittedName>
        <fullName evidence="1">Uncharacterized protein</fullName>
    </submittedName>
</protein>
<reference evidence="2" key="1">
    <citation type="journal article" date="2017" name="Nat. Commun.">
        <title>The North American bullfrog draft genome provides insight into hormonal regulation of long noncoding RNA.</title>
        <authorList>
            <person name="Hammond S.A."/>
            <person name="Warren R.L."/>
            <person name="Vandervalk B.P."/>
            <person name="Kucuk E."/>
            <person name="Khan H."/>
            <person name="Gibb E.A."/>
            <person name="Pandoh P."/>
            <person name="Kirk H."/>
            <person name="Zhao Y."/>
            <person name="Jones M."/>
            <person name="Mungall A.J."/>
            <person name="Coope R."/>
            <person name="Pleasance S."/>
            <person name="Moore R.A."/>
            <person name="Holt R.A."/>
            <person name="Round J.M."/>
            <person name="Ohora S."/>
            <person name="Walle B.V."/>
            <person name="Veldhoen N."/>
            <person name="Helbing C.C."/>
            <person name="Birol I."/>
        </authorList>
    </citation>
    <scope>NUCLEOTIDE SEQUENCE [LARGE SCALE GENOMIC DNA]</scope>
</reference>
<gene>
    <name evidence="1" type="ORF">AB205_0024700</name>
</gene>
<dbReference type="OrthoDB" id="9905323at2759"/>
<evidence type="ECO:0000313" key="2">
    <source>
        <dbReference type="Proteomes" id="UP000228934"/>
    </source>
</evidence>
<name>A0A2G9Q0G0_AQUCT</name>
<dbReference type="Proteomes" id="UP000228934">
    <property type="component" value="Unassembled WGS sequence"/>
</dbReference>
<dbReference type="PANTHER" id="PTHR12517">
    <property type="entry name" value="VACUOLAR PROTEIN SORTING-ASSOCIATED PROTEIN 13B"/>
    <property type="match status" value="1"/>
</dbReference>